<dbReference type="InterPro" id="IPR025584">
    <property type="entry name" value="Cthe_2159"/>
</dbReference>
<protein>
    <submittedName>
        <fullName evidence="3">Uncharacterized protein</fullName>
    </submittedName>
</protein>
<keyword evidence="2" id="KW-0732">Signal</keyword>
<dbReference type="InterPro" id="IPR012332">
    <property type="entry name" value="Autotransporter_pectin_lyase_C"/>
</dbReference>
<evidence type="ECO:0000313" key="3">
    <source>
        <dbReference type="EMBL" id="SPW28344.1"/>
    </source>
</evidence>
<evidence type="ECO:0000313" key="4">
    <source>
        <dbReference type="Proteomes" id="UP000249886"/>
    </source>
</evidence>
<feature type="signal peptide" evidence="2">
    <location>
        <begin position="1"/>
        <end position="29"/>
    </location>
</feature>
<dbReference type="RefSeq" id="WP_005525795.1">
    <property type="nucleotide sequence ID" value="NZ_CP050134.2"/>
</dbReference>
<evidence type="ECO:0000256" key="1">
    <source>
        <dbReference type="SAM" id="MobiDB-lite"/>
    </source>
</evidence>
<feature type="chain" id="PRO_5043215320" evidence="2">
    <location>
        <begin position="30"/>
        <end position="420"/>
    </location>
</feature>
<dbReference type="PROSITE" id="PS51257">
    <property type="entry name" value="PROKAR_LIPOPROTEIN"/>
    <property type="match status" value="1"/>
</dbReference>
<feature type="region of interest" description="Disordered" evidence="1">
    <location>
        <begin position="363"/>
        <end position="420"/>
    </location>
</feature>
<dbReference type="Pfam" id="PF14262">
    <property type="entry name" value="Cthe_2159"/>
    <property type="match status" value="1"/>
</dbReference>
<gene>
    <name evidence="3" type="ORF">NCTC10254_01313</name>
</gene>
<dbReference type="Gene3D" id="2.160.20.20">
    <property type="match status" value="1"/>
</dbReference>
<dbReference type="AlphaFoldDB" id="A0A6H9XPE8"/>
<organism evidence="3 4">
    <name type="scientific">Corynebacterium matruchotii</name>
    <dbReference type="NCBI Taxonomy" id="43768"/>
    <lineage>
        <taxon>Bacteria</taxon>
        <taxon>Bacillati</taxon>
        <taxon>Actinomycetota</taxon>
        <taxon>Actinomycetes</taxon>
        <taxon>Mycobacteriales</taxon>
        <taxon>Corynebacteriaceae</taxon>
        <taxon>Corynebacterium</taxon>
    </lineage>
</organism>
<feature type="compositionally biased region" description="Polar residues" evidence="1">
    <location>
        <begin position="403"/>
        <end position="420"/>
    </location>
</feature>
<proteinExistence type="predicted"/>
<feature type="compositionally biased region" description="Gly residues" evidence="1">
    <location>
        <begin position="365"/>
        <end position="385"/>
    </location>
</feature>
<dbReference type="Proteomes" id="UP000249886">
    <property type="component" value="Unassembled WGS sequence"/>
</dbReference>
<evidence type="ECO:0000256" key="2">
    <source>
        <dbReference type="SAM" id="SignalP"/>
    </source>
</evidence>
<dbReference type="EMBL" id="UARK01000007">
    <property type="protein sequence ID" value="SPW28344.1"/>
    <property type="molecule type" value="Genomic_DNA"/>
</dbReference>
<reference evidence="3 4" key="1">
    <citation type="submission" date="2018-06" db="EMBL/GenBank/DDBJ databases">
        <authorList>
            <consortium name="Pathogen Informatics"/>
            <person name="Doyle S."/>
        </authorList>
    </citation>
    <scope>NUCLEOTIDE SEQUENCE [LARGE SCALE GENOMIC DNA]</scope>
    <source>
        <strain evidence="3 4">NCTC10254</strain>
    </source>
</reference>
<accession>A0A6H9XPE8</accession>
<comment type="caution">
    <text evidence="3">The sequence shown here is derived from an EMBL/GenBank/DDBJ whole genome shotgun (WGS) entry which is preliminary data.</text>
</comment>
<dbReference type="GeneID" id="84573903"/>
<name>A0A6H9XPE8_9CORY</name>
<sequence length="420" mass="41906">MSNRKSLTMIVAGLSTALALTACSKTVDAATFPTASISNVAYSEQEAKQLPSDGTITEAGVYKVSGNITTPITVNAPKDAAVVLRLDGATINSTVSIKQAGDVVLYVAGDSSISSTDGHGVDSKSNLTIDGSGKLTVTSKDKDAIHSDENLTVTGGTLEISAGDDGLKAVKNLTIDGGTINVSKSNEALEALNVTINNGTVTTHSTDDGMNASLDDGLADQNATPSITINGGTVKVYADADGLDSNGNLTITGGTTTVIGPTTVDNGSFDADGTFTITGGTVVGIGSGGMPQTPTAGQGWVQQNVTVKAQDRVKVTDSNDAEVVSLMAEQAATSLFVSMPQITEGQTYKVTSGSATTEVVAGENAQGGFGPGPGGVGGPGAGGSSDLGVVPPENGDLRAPALTGSSRRGETNQPTDGSSS</sequence>